<keyword evidence="1 3" id="KW-0193">Cuticle</keyword>
<dbReference type="Proteomes" id="UP000005204">
    <property type="component" value="Unassembled WGS sequence"/>
</dbReference>
<dbReference type="InParanoid" id="C0H6X7"/>
<dbReference type="HOGENOM" id="CLU_1054564_0_0_1"/>
<dbReference type="GO" id="GO:0005615">
    <property type="term" value="C:extracellular space"/>
    <property type="evidence" value="ECO:0007669"/>
    <property type="project" value="TreeGrafter"/>
</dbReference>
<feature type="chain" id="PRO_5010827450" evidence="4">
    <location>
        <begin position="20"/>
        <end position="264"/>
    </location>
</feature>
<dbReference type="PANTHER" id="PTHR12236">
    <property type="entry name" value="STRUCTURAL CONTITUENT OF CUTICLE"/>
    <property type="match status" value="1"/>
</dbReference>
<dbReference type="PROSITE" id="PS00233">
    <property type="entry name" value="CHIT_BIND_RR_1"/>
    <property type="match status" value="1"/>
</dbReference>
<dbReference type="PROSITE" id="PS51155">
    <property type="entry name" value="CHIT_BIND_RR_2"/>
    <property type="match status" value="1"/>
</dbReference>
<accession>C0H6X7</accession>
<keyword evidence="2 4" id="KW-0732">Signal</keyword>
<gene>
    <name evidence="5" type="primary">BmorCPR135</name>
    <name evidence="6" type="synonym">100379343</name>
</gene>
<dbReference type="GO" id="GO:0031012">
    <property type="term" value="C:extracellular matrix"/>
    <property type="evidence" value="ECO:0007669"/>
    <property type="project" value="TreeGrafter"/>
</dbReference>
<dbReference type="EMBL" id="BR000636">
    <property type="protein sequence ID" value="FAA00638.1"/>
    <property type="molecule type" value="mRNA"/>
</dbReference>
<dbReference type="eggNOG" id="ENOG502SGA3">
    <property type="taxonomic scope" value="Eukaryota"/>
</dbReference>
<dbReference type="OrthoDB" id="7471083at2759"/>
<reference evidence="6" key="3">
    <citation type="submission" date="2022-06" db="UniProtKB">
        <authorList>
            <consortium name="EnsemblMetazoa"/>
        </authorList>
    </citation>
    <scope>IDENTIFICATION</scope>
    <source>
        <strain evidence="6">p50T (Dazao)</strain>
    </source>
</reference>
<evidence type="ECO:0000313" key="6">
    <source>
        <dbReference type="EnsemblMetazoa" id="NP_001166635.1"/>
    </source>
</evidence>
<dbReference type="PRINTS" id="PR00947">
    <property type="entry name" value="CUTICLE"/>
</dbReference>
<organism evidence="5">
    <name type="scientific">Bombyx mori</name>
    <name type="common">Silk moth</name>
    <dbReference type="NCBI Taxonomy" id="7091"/>
    <lineage>
        <taxon>Eukaryota</taxon>
        <taxon>Metazoa</taxon>
        <taxon>Ecdysozoa</taxon>
        <taxon>Arthropoda</taxon>
        <taxon>Hexapoda</taxon>
        <taxon>Insecta</taxon>
        <taxon>Pterygota</taxon>
        <taxon>Neoptera</taxon>
        <taxon>Endopterygota</taxon>
        <taxon>Lepidoptera</taxon>
        <taxon>Glossata</taxon>
        <taxon>Ditrysia</taxon>
        <taxon>Bombycoidea</taxon>
        <taxon>Bombycidae</taxon>
        <taxon>Bombycinae</taxon>
        <taxon>Bombyx</taxon>
    </lineage>
</organism>
<dbReference type="KEGG" id="bmor:100379343"/>
<name>C0H6X7_BOMMO</name>
<dbReference type="GO" id="GO:0042302">
    <property type="term" value="F:structural constituent of cuticle"/>
    <property type="evidence" value="ECO:0007669"/>
    <property type="project" value="UniProtKB-UniRule"/>
</dbReference>
<reference evidence="5" key="2">
    <citation type="journal article" date="2008" name="Insect Biochem. Mol. Biol.">
        <title>Genome-wide identification of cuticular protein genes in the silkworm, Bombyx mori.</title>
        <authorList>
            <person name="Futahashi R."/>
            <person name="Okamoto S."/>
            <person name="Kawasaki H."/>
            <person name="Zhong Y."/>
            <person name="Iwanaga M."/>
            <person name="Mita K."/>
            <person name="Fujiwara H."/>
        </authorList>
    </citation>
    <scope>NUCLEOTIDE SEQUENCE</scope>
</reference>
<evidence type="ECO:0000313" key="7">
    <source>
        <dbReference type="Proteomes" id="UP000005204"/>
    </source>
</evidence>
<sequence length="264" mass="27717">MSFVVAVSCLLAVTALAKADDSWGGLVYAPRHASVDYYAYPRYAFEYSVNDPHTGDKKAQWENRDGDVVKGAYSLVEPDGSVRIVEYYADAKSGFNAVVKRIGPNLHPPTVHAAPISPIVGPVAKLGGLAAAPLITGPLYGGAVSTASLYKDHAPAVIPAPILPVSYKAPLPYAPAPIWPSAAYPTPIIKSGPILSAPIYPAALPGLKTPFNLGDYGSLGLWNDGLLKAPLGPNNYLDHLGHGLLTKGAYPSLGPNYSLLGLKH</sequence>
<dbReference type="EnsemblMetazoa" id="NM_001173164.1">
    <property type="protein sequence ID" value="NP_001166635.1"/>
    <property type="gene ID" value="GeneID_100379343"/>
</dbReference>
<dbReference type="Pfam" id="PF00379">
    <property type="entry name" value="Chitin_bind_4"/>
    <property type="match status" value="1"/>
</dbReference>
<protein>
    <submittedName>
        <fullName evidence="5">Putative cuticle protein</fullName>
    </submittedName>
</protein>
<dbReference type="RefSeq" id="NP_001166635.1">
    <property type="nucleotide sequence ID" value="NM_001173164.1"/>
</dbReference>
<evidence type="ECO:0000256" key="3">
    <source>
        <dbReference type="PROSITE-ProRule" id="PRU00497"/>
    </source>
</evidence>
<dbReference type="AlphaFoldDB" id="C0H6X7"/>
<evidence type="ECO:0000256" key="4">
    <source>
        <dbReference type="SAM" id="SignalP"/>
    </source>
</evidence>
<feature type="signal peptide" evidence="4">
    <location>
        <begin position="1"/>
        <end position="19"/>
    </location>
</feature>
<evidence type="ECO:0000256" key="2">
    <source>
        <dbReference type="ARBA" id="ARBA00022729"/>
    </source>
</evidence>
<evidence type="ECO:0000256" key="1">
    <source>
        <dbReference type="ARBA" id="ARBA00022460"/>
    </source>
</evidence>
<dbReference type="InterPro" id="IPR000618">
    <property type="entry name" value="Insect_cuticle"/>
</dbReference>
<proteinExistence type="evidence at transcript level"/>
<dbReference type="InterPro" id="IPR051217">
    <property type="entry name" value="Insect_Cuticle_Struc_Prot"/>
</dbReference>
<dbReference type="InterPro" id="IPR031311">
    <property type="entry name" value="CHIT_BIND_RR_consensus"/>
</dbReference>
<keyword evidence="7" id="KW-1185">Reference proteome</keyword>
<dbReference type="GeneID" id="100379343"/>
<dbReference type="PaxDb" id="7091-BGIBMGA012654-TA"/>
<dbReference type="PANTHER" id="PTHR12236:SF95">
    <property type="entry name" value="CUTICULAR PROTEIN 76BD, ISOFORM C-RELATED"/>
    <property type="match status" value="1"/>
</dbReference>
<dbReference type="CTD" id="100379343"/>
<evidence type="ECO:0000313" key="5">
    <source>
        <dbReference type="EMBL" id="FAA00638.1"/>
    </source>
</evidence>
<reference evidence="7" key="1">
    <citation type="journal article" date="2008" name="Insect Biochem. Mol. Biol.">
        <title>The genome of a lepidopteran model insect, the silkworm Bombyx mori.</title>
        <authorList>
            <consortium name="International Silkworm Genome Consortium"/>
        </authorList>
    </citation>
    <scope>NUCLEOTIDE SEQUENCE [LARGE SCALE GENOMIC DNA]</scope>
    <source>
        <strain evidence="7">p50T</strain>
    </source>
</reference>